<dbReference type="InterPro" id="IPR026784">
    <property type="entry name" value="Coact_PPARg"/>
</dbReference>
<dbReference type="GO" id="GO:0005634">
    <property type="term" value="C:nucleus"/>
    <property type="evidence" value="ECO:0007669"/>
    <property type="project" value="TreeGrafter"/>
</dbReference>
<dbReference type="PANTHER" id="PTHR15976">
    <property type="entry name" value="CONSTITUTIVE COACTIVATOR OF PEROXISOME PROLIFERATOR-ACTIVATED RECEPTOR GAMMA"/>
    <property type="match status" value="1"/>
</dbReference>
<comment type="similarity">
    <text evidence="1">Belongs to the constitutive coactivator of PPAR-gamma family.</text>
</comment>
<feature type="compositionally biased region" description="Polar residues" evidence="2">
    <location>
        <begin position="429"/>
        <end position="448"/>
    </location>
</feature>
<dbReference type="InterPro" id="IPR029060">
    <property type="entry name" value="PIN-like_dom_sf"/>
</dbReference>
<dbReference type="Gene3D" id="3.40.50.1010">
    <property type="entry name" value="5'-nuclease"/>
    <property type="match status" value="1"/>
</dbReference>
<comment type="caution">
    <text evidence="3">The sequence shown here is derived from an EMBL/GenBank/DDBJ whole genome shotgun (WGS) entry which is preliminary data.</text>
</comment>
<reference evidence="3" key="1">
    <citation type="submission" date="2020-04" db="EMBL/GenBank/DDBJ databases">
        <authorList>
            <person name="Alioto T."/>
            <person name="Alioto T."/>
            <person name="Gomez Garrido J."/>
        </authorList>
    </citation>
    <scope>NUCLEOTIDE SEQUENCE</scope>
    <source>
        <strain evidence="3">A484AB</strain>
    </source>
</reference>
<name>A0A6S7JNI0_PARCT</name>
<gene>
    <name evidence="3" type="ORF">PACLA_8A078079</name>
</gene>
<dbReference type="Proteomes" id="UP001152795">
    <property type="component" value="Unassembled WGS sequence"/>
</dbReference>
<feature type="compositionally biased region" description="Basic and acidic residues" evidence="2">
    <location>
        <begin position="529"/>
        <end position="545"/>
    </location>
</feature>
<evidence type="ECO:0000256" key="1">
    <source>
        <dbReference type="ARBA" id="ARBA00009495"/>
    </source>
</evidence>
<organism evidence="3 4">
    <name type="scientific">Paramuricea clavata</name>
    <name type="common">Red gorgonian</name>
    <name type="synonym">Violescent sea-whip</name>
    <dbReference type="NCBI Taxonomy" id="317549"/>
    <lineage>
        <taxon>Eukaryota</taxon>
        <taxon>Metazoa</taxon>
        <taxon>Cnidaria</taxon>
        <taxon>Anthozoa</taxon>
        <taxon>Octocorallia</taxon>
        <taxon>Malacalcyonacea</taxon>
        <taxon>Plexauridae</taxon>
        <taxon>Paramuricea</taxon>
    </lineage>
</organism>
<dbReference type="OrthoDB" id="10061469at2759"/>
<evidence type="ECO:0000313" key="3">
    <source>
        <dbReference type="EMBL" id="CAB4032588.1"/>
    </source>
</evidence>
<keyword evidence="4" id="KW-1185">Reference proteome</keyword>
<sequence length="833" mass="92873">MGIQGLQSFVEIQCSNDAWGDIDFKELNQSLSHGKTSNAPSVLVVDAMSCLKHFYASNTDWVCGGQWNELLRNVENFVKAFRQIDIELVVFFDGEQDTAKIQSWIQEEEEYRQLVHQILSHVHNTATFPPKRHFFAPKSISTCLRLAFRSRDVVVCSTVGDLHKEIINYCKRHSCLGILGYHSDYLLLDAMSYYSSSHLKIVKRCGATSMRFNTDVIFRELELDRSRLALFSTLLGNSFLPEEWLAQFHWSLLGPDHPLAKLQAQVGKQFILPPYDVVVRSVAKYVRDLVDISDLQAIMVQVFRSPETTEADFLHRLQRSIQHYSNDSSDEVKENGESESPSNYPTVSTVPKTDVLSSPSNGTSESNYQKRWQHWQQHQFVSGELFKTSSKISNGISPSSSEPDVEKLVADVQQLQLKELDLKGPDQQDLLSPTQTLSAPDTPSTPTQEAFLLASPGTPETPKAFDAATSPVVFPPTEESAAIAGEVSTEHDDPASQDATIEAAEVPSPTASTDSEPTPPIPASQLSPVRERNISPSSSDDKSNEKPLSVFYAFISPEVLKTAKKRHEAGQMMEMVYQVLSKGEIKIGAALEDENSKGRASTALLYRSIRQRVYGILLDKKLYDSAGAEQPRTPPPSIREWCIYGGKKLEKPDMVEPLSLKWDVPGCKQLWLGTQPSDNTNRLKAFLSCMLSDSPSMTKTTMVPQRCIILCCVLRYLIQKQTGHPILRAQELEAFLAQALSPHLTTECNVTNLSQIKVNKVDVRGVNLATVFMRGVETAIFANDSCGSPIPWDLVCPWNYFDGKLFQSKLNITMSDSATLLDLCDGNVSICKF</sequence>
<feature type="region of interest" description="Disordered" evidence="2">
    <location>
        <begin position="505"/>
        <end position="545"/>
    </location>
</feature>
<dbReference type="AlphaFoldDB" id="A0A6S7JNI0"/>
<evidence type="ECO:0000313" key="4">
    <source>
        <dbReference type="Proteomes" id="UP001152795"/>
    </source>
</evidence>
<evidence type="ECO:0000256" key="2">
    <source>
        <dbReference type="SAM" id="MobiDB-lite"/>
    </source>
</evidence>
<dbReference type="PANTHER" id="PTHR15976:SF16">
    <property type="entry name" value="ASTEROID DOMAIN-CONTAINING PROTEIN"/>
    <property type="match status" value="1"/>
</dbReference>
<protein>
    <submittedName>
        <fullName evidence="3">Uncharacterized protein</fullName>
    </submittedName>
</protein>
<proteinExistence type="inferred from homology"/>
<feature type="region of interest" description="Disordered" evidence="2">
    <location>
        <begin position="423"/>
        <end position="468"/>
    </location>
</feature>
<accession>A0A6S7JNI0</accession>
<dbReference type="SUPFAM" id="SSF88723">
    <property type="entry name" value="PIN domain-like"/>
    <property type="match status" value="1"/>
</dbReference>
<feature type="compositionally biased region" description="Polar residues" evidence="2">
    <location>
        <begin position="338"/>
        <end position="368"/>
    </location>
</feature>
<dbReference type="EMBL" id="CACRXK020018520">
    <property type="protein sequence ID" value="CAB4032588.1"/>
    <property type="molecule type" value="Genomic_DNA"/>
</dbReference>
<feature type="region of interest" description="Disordered" evidence="2">
    <location>
        <begin position="325"/>
        <end position="368"/>
    </location>
</feature>